<protein>
    <submittedName>
        <fullName evidence="2">Uncharacterized protein</fullName>
    </submittedName>
</protein>
<reference evidence="2" key="1">
    <citation type="submission" date="2022-08" db="EMBL/GenBank/DDBJ databases">
        <title>Novel Bdellovibrio Species Isolated from Svalbard: Designation Bdellovibrio svalbardensis.</title>
        <authorList>
            <person name="Mitchell R.J."/>
            <person name="Choi S.Y."/>
        </authorList>
    </citation>
    <scope>NUCLEOTIDE SEQUENCE</scope>
    <source>
        <strain evidence="2">PAP01</strain>
    </source>
</reference>
<evidence type="ECO:0000256" key="1">
    <source>
        <dbReference type="SAM" id="SignalP"/>
    </source>
</evidence>
<feature type="chain" id="PRO_5046587084" evidence="1">
    <location>
        <begin position="20"/>
        <end position="294"/>
    </location>
</feature>
<proteinExistence type="predicted"/>
<evidence type="ECO:0000313" key="2">
    <source>
        <dbReference type="EMBL" id="MDG0817311.1"/>
    </source>
</evidence>
<dbReference type="EMBL" id="JANRMI010000004">
    <property type="protein sequence ID" value="MDG0817311.1"/>
    <property type="molecule type" value="Genomic_DNA"/>
</dbReference>
<dbReference type="RefSeq" id="WP_277578789.1">
    <property type="nucleotide sequence ID" value="NZ_JANRMI010000004.1"/>
</dbReference>
<keyword evidence="1" id="KW-0732">Signal</keyword>
<comment type="caution">
    <text evidence="2">The sequence shown here is derived from an EMBL/GenBank/DDBJ whole genome shotgun (WGS) entry which is preliminary data.</text>
</comment>
<gene>
    <name evidence="2" type="ORF">NWE73_13095</name>
</gene>
<feature type="signal peptide" evidence="1">
    <location>
        <begin position="1"/>
        <end position="19"/>
    </location>
</feature>
<organism evidence="2 3">
    <name type="scientific">Bdellovibrio svalbardensis</name>
    <dbReference type="NCBI Taxonomy" id="2972972"/>
    <lineage>
        <taxon>Bacteria</taxon>
        <taxon>Pseudomonadati</taxon>
        <taxon>Bdellovibrionota</taxon>
        <taxon>Bdellovibrionia</taxon>
        <taxon>Bdellovibrionales</taxon>
        <taxon>Pseudobdellovibrionaceae</taxon>
        <taxon>Bdellovibrio</taxon>
    </lineage>
</organism>
<sequence>MRAVLALAITFILALPAVAQVACGGAFLEAPRSHFETLTKQWSVSESQILKAAQSDILGDRNISVLAKDSIVEFFNVFQMNKDYRREISIEIQRRDYKAALEKMGVQVKVDPMFALRKNAHYFRLMFSLGANAGLNYLSYRYLGTAGFLVSAPQFKFFRPDKIPDEVLMELLTKPEGGPLTKAYVNARVRHGADVVIKNLNNFVFVGILSWLAVFHHQIVTDPVAYMEKQALTSVSAVTQSAYEINLKTIAGLEVKLQEFERTGQTEKAQKATNLIENIKKQNSEILNPAMGTN</sequence>
<name>A0ABT6DKY6_9BACT</name>
<keyword evidence="3" id="KW-1185">Reference proteome</keyword>
<evidence type="ECO:0000313" key="3">
    <source>
        <dbReference type="Proteomes" id="UP001152321"/>
    </source>
</evidence>
<dbReference type="Proteomes" id="UP001152321">
    <property type="component" value="Unassembled WGS sequence"/>
</dbReference>
<accession>A0ABT6DKY6</accession>